<dbReference type="PROSITE" id="PS50181">
    <property type="entry name" value="FBOX"/>
    <property type="match status" value="1"/>
</dbReference>
<protein>
    <recommendedName>
        <fullName evidence="1">F-box domain-containing protein</fullName>
    </recommendedName>
</protein>
<dbReference type="InterPro" id="IPR001810">
    <property type="entry name" value="F-box_dom"/>
</dbReference>
<organism evidence="2 3">
    <name type="scientific">Crepidotus variabilis</name>
    <dbReference type="NCBI Taxonomy" id="179855"/>
    <lineage>
        <taxon>Eukaryota</taxon>
        <taxon>Fungi</taxon>
        <taxon>Dikarya</taxon>
        <taxon>Basidiomycota</taxon>
        <taxon>Agaricomycotina</taxon>
        <taxon>Agaricomycetes</taxon>
        <taxon>Agaricomycetidae</taxon>
        <taxon>Agaricales</taxon>
        <taxon>Agaricineae</taxon>
        <taxon>Crepidotaceae</taxon>
        <taxon>Crepidotus</taxon>
    </lineage>
</organism>
<reference evidence="2" key="1">
    <citation type="submission" date="2020-11" db="EMBL/GenBank/DDBJ databases">
        <authorList>
            <consortium name="DOE Joint Genome Institute"/>
            <person name="Ahrendt S."/>
            <person name="Riley R."/>
            <person name="Andreopoulos W."/>
            <person name="Labutti K."/>
            <person name="Pangilinan J."/>
            <person name="Ruiz-Duenas F.J."/>
            <person name="Barrasa J.M."/>
            <person name="Sanchez-Garcia M."/>
            <person name="Camarero S."/>
            <person name="Miyauchi S."/>
            <person name="Serrano A."/>
            <person name="Linde D."/>
            <person name="Babiker R."/>
            <person name="Drula E."/>
            <person name="Ayuso-Fernandez I."/>
            <person name="Pacheco R."/>
            <person name="Padilla G."/>
            <person name="Ferreira P."/>
            <person name="Barriuso J."/>
            <person name="Kellner H."/>
            <person name="Castanera R."/>
            <person name="Alfaro M."/>
            <person name="Ramirez L."/>
            <person name="Pisabarro A.G."/>
            <person name="Kuo A."/>
            <person name="Tritt A."/>
            <person name="Lipzen A."/>
            <person name="He G."/>
            <person name="Yan M."/>
            <person name="Ng V."/>
            <person name="Cullen D."/>
            <person name="Martin F."/>
            <person name="Rosso M.-N."/>
            <person name="Henrissat B."/>
            <person name="Hibbett D."/>
            <person name="Martinez A.T."/>
            <person name="Grigoriev I.V."/>
        </authorList>
    </citation>
    <scope>NUCLEOTIDE SEQUENCE</scope>
    <source>
        <strain evidence="2">CBS 506.95</strain>
    </source>
</reference>
<keyword evidence="3" id="KW-1185">Reference proteome</keyword>
<dbReference type="OrthoDB" id="3054922at2759"/>
<dbReference type="Proteomes" id="UP000807306">
    <property type="component" value="Unassembled WGS sequence"/>
</dbReference>
<evidence type="ECO:0000313" key="2">
    <source>
        <dbReference type="EMBL" id="KAF9524814.1"/>
    </source>
</evidence>
<sequence>MGKRFKVHRLPNELYDQIVSLCGQKELYTLTLTDRHLCCIATPYLYRSIQRLNSLNKTTKLLTSLLYYDHTSPLVNTFGINLVWFSASLLHQVSRTSIFFSARKVGTRKTFGSWDALQNYLTLLSAVLQKLVNLKHLQLIFEHEESHDENCARLLAGAKFQLRSLSSSFLLGPSLCHFINSQTQLEELHLSNHIPYLTPSLRNDSKILPLSSLSRIRTIGWSIKTPMQLVRFLASCTLPQTVVIDLTAAIYYDNLNIEDYLRVGPPSQTVERAKIDFGSLMKQECVASTLAHFPALKYLNIIFYTVTFSHVATVLQNSSKSIEHLVITGYFSEIKNDLKLTLQPLVDSAFKTWENLNLIEVAVKYNKAIWHCCFERQVVQSQESKATINPYVYLSFV</sequence>
<name>A0A9P6E9J4_9AGAR</name>
<evidence type="ECO:0000259" key="1">
    <source>
        <dbReference type="PROSITE" id="PS50181"/>
    </source>
</evidence>
<feature type="domain" description="F-box" evidence="1">
    <location>
        <begin position="4"/>
        <end position="49"/>
    </location>
</feature>
<comment type="caution">
    <text evidence="2">The sequence shown here is derived from an EMBL/GenBank/DDBJ whole genome shotgun (WGS) entry which is preliminary data.</text>
</comment>
<dbReference type="AlphaFoldDB" id="A0A9P6E9J4"/>
<gene>
    <name evidence="2" type="ORF">CPB83DRAFT_886058</name>
</gene>
<accession>A0A9P6E9J4</accession>
<evidence type="ECO:0000313" key="3">
    <source>
        <dbReference type="Proteomes" id="UP000807306"/>
    </source>
</evidence>
<proteinExistence type="predicted"/>
<dbReference type="EMBL" id="MU157893">
    <property type="protein sequence ID" value="KAF9524814.1"/>
    <property type="molecule type" value="Genomic_DNA"/>
</dbReference>